<keyword evidence="2" id="KW-0805">Transcription regulation</keyword>
<keyword evidence="9" id="KW-1185">Reference proteome</keyword>
<reference evidence="7" key="1">
    <citation type="submission" date="2011-10" db="EMBL/GenBank/DDBJ databases">
        <authorList>
            <person name="Genoscope - CEA"/>
        </authorList>
    </citation>
    <scope>NUCLEOTIDE SEQUENCE</scope>
</reference>
<keyword evidence="3" id="KW-0804">Transcription</keyword>
<dbReference type="FunCoup" id="G8YIT8">
    <property type="interactions" value="454"/>
</dbReference>
<keyword evidence="4" id="KW-0539">Nucleus</keyword>
<dbReference type="STRING" id="559304.G8YIT8"/>
<feature type="domain" description="Bromodomain associated" evidence="6">
    <location>
        <begin position="35"/>
        <end position="112"/>
    </location>
</feature>
<dbReference type="OrthoDB" id="5402929at2759"/>
<dbReference type="GO" id="GO:0005634">
    <property type="term" value="C:nucleus"/>
    <property type="evidence" value="ECO:0007669"/>
    <property type="project" value="UniProtKB-SubCell"/>
</dbReference>
<organism evidence="7 9">
    <name type="scientific">Pichia sorbitophila (strain ATCC MYA-4447 / BCRC 22081 / CBS 7064 / NBRC 10061 / NRRL Y-12695)</name>
    <name type="common">Hybrid yeast</name>
    <dbReference type="NCBI Taxonomy" id="559304"/>
    <lineage>
        <taxon>Eukaryota</taxon>
        <taxon>Fungi</taxon>
        <taxon>Dikarya</taxon>
        <taxon>Ascomycota</taxon>
        <taxon>Saccharomycotina</taxon>
        <taxon>Pichiomycetes</taxon>
        <taxon>Debaryomycetaceae</taxon>
        <taxon>Millerozyma</taxon>
    </lineage>
</organism>
<dbReference type="EMBL" id="FO082052">
    <property type="protein sequence ID" value="CCE80998.1"/>
    <property type="molecule type" value="Genomic_DNA"/>
</dbReference>
<dbReference type="InterPro" id="IPR006565">
    <property type="entry name" value="BTP"/>
</dbReference>
<sequence length="371" mass="42386">MSWCRGVCFKARVPLQISLETTSGSVLRRSEIMDDELHFALLRISVAQILKASGFDRCKMSVLNVLTDIYVHFFKLLTSQTLELAKHRTLSDKVQIQDITQAMLNIGFLKPSSFESYLDPHDIPRYQYYPDKSSNMHKNYNTKSVESFYDWLRYSDIFSTSKKVSKVPKNMVRNLIEKRQVDDSSESSQDKKKRKLKAKQEYYNHFKYNNAETPREDAGEHNFDGEDQITWLDYLIEKDLKLGHDLKFLNTSLGPELISLSTNAKLHPATQARRQQLQHHLRNMHKNDHIVLSLEAGGENTTTPSPALVSVLPYNLRYDKAILDDGLEALDSDPTSGRNAHEQEPEPQNTAKPAGEPETSGPTADPEITQD</sequence>
<evidence type="ECO:0000256" key="3">
    <source>
        <dbReference type="ARBA" id="ARBA00023163"/>
    </source>
</evidence>
<evidence type="ECO:0000256" key="1">
    <source>
        <dbReference type="ARBA" id="ARBA00004123"/>
    </source>
</evidence>
<evidence type="ECO:0000313" key="7">
    <source>
        <dbReference type="EMBL" id="CCE80233.1"/>
    </source>
</evidence>
<protein>
    <submittedName>
        <fullName evidence="7">Piso0_003335 protein</fullName>
    </submittedName>
</protein>
<comment type="subcellular location">
    <subcellularLocation>
        <location evidence="1">Nucleus</location>
    </subcellularLocation>
</comment>
<gene>
    <name evidence="7" type="primary">Piso0_003335</name>
    <name evidence="7" type="ORF">GNLVRS01_PISO0G10060g</name>
    <name evidence="8" type="ORF">GNLVRS01_PISO0H10061g</name>
</gene>
<dbReference type="Proteomes" id="UP000005222">
    <property type="component" value="Chromosome H"/>
</dbReference>
<evidence type="ECO:0000256" key="2">
    <source>
        <dbReference type="ARBA" id="ARBA00023015"/>
    </source>
</evidence>
<dbReference type="GO" id="GO:0046982">
    <property type="term" value="F:protein heterodimerization activity"/>
    <property type="evidence" value="ECO:0007669"/>
    <property type="project" value="InterPro"/>
</dbReference>
<reference evidence="9" key="2">
    <citation type="journal article" date="2012" name="G3 (Bethesda)">
        <title>Pichia sorbitophila, an interspecies yeast hybrid reveals early steps of genome resolution following polyploidization.</title>
        <authorList>
            <person name="Leh Louis V."/>
            <person name="Despons L."/>
            <person name="Friedrich A."/>
            <person name="Martin T."/>
            <person name="Durrens P."/>
            <person name="Casaregola S."/>
            <person name="Neuveglise C."/>
            <person name="Fairhead C."/>
            <person name="Marck C."/>
            <person name="Cruz J.A."/>
            <person name="Straub M.L."/>
            <person name="Kugler V."/>
            <person name="Sacerdot C."/>
            <person name="Uzunov Z."/>
            <person name="Thierry A."/>
            <person name="Weiss S."/>
            <person name="Bleykasten C."/>
            <person name="De Montigny J."/>
            <person name="Jacques N."/>
            <person name="Jung P."/>
            <person name="Lemaire M."/>
            <person name="Mallet S."/>
            <person name="Morel G."/>
            <person name="Richard G.F."/>
            <person name="Sarkar A."/>
            <person name="Savel G."/>
            <person name="Schacherer J."/>
            <person name="Seret M.L."/>
            <person name="Talla E."/>
            <person name="Samson G."/>
            <person name="Jubin C."/>
            <person name="Poulain J."/>
            <person name="Vacherie B."/>
            <person name="Barbe V."/>
            <person name="Pelletier E."/>
            <person name="Sherman D.J."/>
            <person name="Westhof E."/>
            <person name="Weissenbach J."/>
            <person name="Baret P.V."/>
            <person name="Wincker P."/>
            <person name="Gaillardin C."/>
            <person name="Dujon B."/>
            <person name="Souciet J.L."/>
        </authorList>
    </citation>
    <scope>NUCLEOTIDE SEQUENCE [LARGE SCALE GENOMIC DNA]</scope>
    <source>
        <strain evidence="9">ATCC MYA-4447 / BCRC 22081 / CBS 7064 / NBRC 10061 / NRRL Y-12695</strain>
    </source>
</reference>
<dbReference type="EMBL" id="FO082053">
    <property type="protein sequence ID" value="CCE80233.1"/>
    <property type="molecule type" value="Genomic_DNA"/>
</dbReference>
<evidence type="ECO:0000259" key="6">
    <source>
        <dbReference type="SMART" id="SM00576"/>
    </source>
</evidence>
<dbReference type="CDD" id="cd00076">
    <property type="entry name" value="HFD_SF"/>
    <property type="match status" value="1"/>
</dbReference>
<dbReference type="Pfam" id="PF07524">
    <property type="entry name" value="Bromo_TP"/>
    <property type="match status" value="1"/>
</dbReference>
<name>G8YIT8_PICSO</name>
<dbReference type="Gene3D" id="1.10.20.10">
    <property type="entry name" value="Histone, subunit A"/>
    <property type="match status" value="1"/>
</dbReference>
<dbReference type="HOGENOM" id="CLU_039858_0_0_1"/>
<dbReference type="AlphaFoldDB" id="G8YIT8"/>
<evidence type="ECO:0000256" key="5">
    <source>
        <dbReference type="SAM" id="MobiDB-lite"/>
    </source>
</evidence>
<evidence type="ECO:0000313" key="8">
    <source>
        <dbReference type="EMBL" id="CCE80998.1"/>
    </source>
</evidence>
<evidence type="ECO:0000313" key="9">
    <source>
        <dbReference type="Proteomes" id="UP000005222"/>
    </source>
</evidence>
<dbReference type="InterPro" id="IPR009072">
    <property type="entry name" value="Histone-fold"/>
</dbReference>
<evidence type="ECO:0000256" key="4">
    <source>
        <dbReference type="ARBA" id="ARBA00023242"/>
    </source>
</evidence>
<proteinExistence type="predicted"/>
<accession>G8YIT8</accession>
<dbReference type="SMART" id="SM00576">
    <property type="entry name" value="BTP"/>
    <property type="match status" value="1"/>
</dbReference>
<dbReference type="eggNOG" id="ENOG502S96D">
    <property type="taxonomic scope" value="Eukaryota"/>
</dbReference>
<feature type="region of interest" description="Disordered" evidence="5">
    <location>
        <begin position="328"/>
        <end position="371"/>
    </location>
</feature>
<dbReference type="InParanoid" id="G8YIT8"/>
<dbReference type="Proteomes" id="UP000005222">
    <property type="component" value="Chromosome G"/>
</dbReference>